<dbReference type="PANTHER" id="PTHR34094:SF1">
    <property type="entry name" value="PROTEIN FAM185A"/>
    <property type="match status" value="1"/>
</dbReference>
<dbReference type="Ensembl" id="ENSORLT00020030577.1">
    <property type="protein sequence ID" value="ENSORLP00020035230.1"/>
    <property type="gene ID" value="ENSORLG00020022072.1"/>
</dbReference>
<evidence type="ECO:0000313" key="2">
    <source>
        <dbReference type="Ensembl" id="ENSORLP00020035230.1"/>
    </source>
</evidence>
<reference evidence="2" key="4">
    <citation type="submission" date="2025-09" db="UniProtKB">
        <authorList>
            <consortium name="Ensembl"/>
        </authorList>
    </citation>
    <scope>IDENTIFICATION</scope>
    <source>
        <strain evidence="2">HNI</strain>
    </source>
</reference>
<dbReference type="PANTHER" id="PTHR34094">
    <property type="match status" value="1"/>
</dbReference>
<reference key="1">
    <citation type="journal article" date="2007" name="Nature">
        <title>The medaka draft genome and insights into vertebrate genome evolution.</title>
        <authorList>
            <person name="Kasahara M."/>
            <person name="Naruse K."/>
            <person name="Sasaki S."/>
            <person name="Nakatani Y."/>
            <person name="Qu W."/>
            <person name="Ahsan B."/>
            <person name="Yamada T."/>
            <person name="Nagayasu Y."/>
            <person name="Doi K."/>
            <person name="Kasai Y."/>
            <person name="Jindo T."/>
            <person name="Kobayashi D."/>
            <person name="Shimada A."/>
            <person name="Toyoda A."/>
            <person name="Kuroki Y."/>
            <person name="Fujiyama A."/>
            <person name="Sasaki T."/>
            <person name="Shimizu A."/>
            <person name="Asakawa S."/>
            <person name="Shimizu N."/>
            <person name="Hashimoto S."/>
            <person name="Yang J."/>
            <person name="Lee Y."/>
            <person name="Matsushima K."/>
            <person name="Sugano S."/>
            <person name="Sakaizumi M."/>
            <person name="Narita T."/>
            <person name="Ohishi K."/>
            <person name="Haga S."/>
            <person name="Ohta F."/>
            <person name="Nomoto H."/>
            <person name="Nogata K."/>
            <person name="Morishita T."/>
            <person name="Endo T."/>
            <person name="Shin-I T."/>
            <person name="Takeda H."/>
            <person name="Morishita S."/>
            <person name="Kohara Y."/>
        </authorList>
    </citation>
    <scope>NUCLEOTIDE SEQUENCE [LARGE SCALE GENOMIC DNA]</scope>
    <source>
        <strain>Hd-rR</strain>
    </source>
</reference>
<dbReference type="AlphaFoldDB" id="A0A3P9MQK4"/>
<dbReference type="Proteomes" id="UP000265180">
    <property type="component" value="Chromosome 6"/>
</dbReference>
<reference evidence="2" key="3">
    <citation type="submission" date="2025-08" db="UniProtKB">
        <authorList>
            <consortium name="Ensembl"/>
        </authorList>
    </citation>
    <scope>IDENTIFICATION</scope>
    <source>
        <strain evidence="2">HNI</strain>
    </source>
</reference>
<dbReference type="Pfam" id="PF13349">
    <property type="entry name" value="DUF4097"/>
    <property type="match status" value="1"/>
</dbReference>
<organism evidence="2 3">
    <name type="scientific">Oryzias latipes</name>
    <name type="common">Japanese rice fish</name>
    <name type="synonym">Japanese killifish</name>
    <dbReference type="NCBI Taxonomy" id="8090"/>
    <lineage>
        <taxon>Eukaryota</taxon>
        <taxon>Metazoa</taxon>
        <taxon>Chordata</taxon>
        <taxon>Craniata</taxon>
        <taxon>Vertebrata</taxon>
        <taxon>Euteleostomi</taxon>
        <taxon>Actinopterygii</taxon>
        <taxon>Neopterygii</taxon>
        <taxon>Teleostei</taxon>
        <taxon>Neoteleostei</taxon>
        <taxon>Acanthomorphata</taxon>
        <taxon>Ovalentaria</taxon>
        <taxon>Atherinomorphae</taxon>
        <taxon>Beloniformes</taxon>
        <taxon>Adrianichthyidae</taxon>
        <taxon>Oryziinae</taxon>
        <taxon>Oryzias</taxon>
    </lineage>
</organism>
<sequence>MFWTLVASRGSGGGVLLRSLYPGVVTASRCTQPQSRSFSGTVPATQSEAKPCPVRRRSISVSPFVNVRTHLDCSISIRPLDTHAFPGADRAFITVHGLDSEQQEVGLDHLHVHCDGEGKELVITSEKINTKFSIFCPTILCFLSDLFITARGQGNVQIKQMECDICRVETEKGNCLLHSIRGHEVKVQSHGGNVTGTNTIHGNVDIRTEGGGEVNIKKLQGTKMNVCTESGSLKVKAIYSECSCMSSSSGKIELGHAHGKTTVRNVSGDTVIDGSNGFLKVSSNTGGIDVYVGDSCSAELHSQEGAVTLRVPSTIRVGVELRGTSVDVQDEAVQIQIRQHKHFLSCIFTSGYINEEPPADQWIKARADKGSVTLKTQSWFESLKLGS</sequence>
<evidence type="ECO:0000259" key="1">
    <source>
        <dbReference type="Pfam" id="PF13349"/>
    </source>
</evidence>
<feature type="domain" description="DUF4097" evidence="1">
    <location>
        <begin position="145"/>
        <end position="253"/>
    </location>
</feature>
<name>A0A3P9MQK4_ORYLA</name>
<dbReference type="InterPro" id="IPR025164">
    <property type="entry name" value="Toastrack_DUF4097"/>
</dbReference>
<proteinExistence type="predicted"/>
<reference evidence="2 3" key="2">
    <citation type="submission" date="2017-04" db="EMBL/GenBank/DDBJ databases">
        <title>CpG methylation of centromeres and impact of large insertions on vertebrate speciation.</title>
        <authorList>
            <person name="Ichikawa K."/>
            <person name="Yoshimura J."/>
            <person name="Morishita S."/>
        </authorList>
    </citation>
    <scope>NUCLEOTIDE SEQUENCE</scope>
    <source>
        <strain evidence="2 3">HNI</strain>
    </source>
</reference>
<accession>A0A3P9MQK4</accession>
<evidence type="ECO:0000313" key="3">
    <source>
        <dbReference type="Proteomes" id="UP000265180"/>
    </source>
</evidence>
<protein>
    <submittedName>
        <fullName evidence="2">Family with sequence similarity 185 member A</fullName>
    </submittedName>
</protein>
<dbReference type="Gene3D" id="2.160.20.120">
    <property type="match status" value="1"/>
</dbReference>